<evidence type="ECO:0000313" key="15">
    <source>
        <dbReference type="Proteomes" id="UP000005380"/>
    </source>
</evidence>
<comment type="function">
    <text evidence="11">Site-specific tyrosine recombinase, which acts by catalyzing the cutting and rejoining of the recombining DNA molecules. The XerC-XerD complex is essential to convert dimers of the bacterial chromosome into monomers to permit their segregation at cell division. It also contributes to the segregational stability of plasmids.</text>
</comment>
<protein>
    <recommendedName>
        <fullName evidence="3 11">Tyrosine recombinase XerD</fullName>
    </recommendedName>
</protein>
<evidence type="ECO:0000259" key="12">
    <source>
        <dbReference type="PROSITE" id="PS51898"/>
    </source>
</evidence>
<keyword evidence="15" id="KW-1185">Reference proteome</keyword>
<dbReference type="InterPro" id="IPR044068">
    <property type="entry name" value="CB"/>
</dbReference>
<feature type="active site" evidence="11">
    <location>
        <position position="150"/>
    </location>
</feature>
<dbReference type="OrthoDB" id="9801717at2"/>
<feature type="domain" description="Core-binding (CB)" evidence="13">
    <location>
        <begin position="1"/>
        <end position="89"/>
    </location>
</feature>
<evidence type="ECO:0000256" key="4">
    <source>
        <dbReference type="ARBA" id="ARBA00022490"/>
    </source>
</evidence>
<dbReference type="STRING" id="717772.THIAE_08980"/>
<name>W0DTD2_9GAMM</name>
<dbReference type="GO" id="GO:0051301">
    <property type="term" value="P:cell division"/>
    <property type="evidence" value="ECO:0007669"/>
    <property type="project" value="UniProtKB-KW"/>
</dbReference>
<keyword evidence="9 11" id="KW-0233">DNA recombination</keyword>
<dbReference type="KEGG" id="tao:THIAE_08980"/>
<keyword evidence="6 11" id="KW-0159">Chromosome partition</keyword>
<dbReference type="GO" id="GO:0009037">
    <property type="term" value="F:tyrosine-based site-specific recombinase activity"/>
    <property type="evidence" value="ECO:0007669"/>
    <property type="project" value="UniProtKB-UniRule"/>
</dbReference>
<dbReference type="Gene3D" id="1.10.443.10">
    <property type="entry name" value="Intergrase catalytic core"/>
    <property type="match status" value="1"/>
</dbReference>
<comment type="subunit">
    <text evidence="11">Forms a cyclic heterotetrameric complex composed of two molecules of XerC and two molecules of XerD.</text>
</comment>
<dbReference type="eggNOG" id="COG4974">
    <property type="taxonomic scope" value="Bacteria"/>
</dbReference>
<dbReference type="PROSITE" id="PS51900">
    <property type="entry name" value="CB"/>
    <property type="match status" value="1"/>
</dbReference>
<dbReference type="PROSITE" id="PS51898">
    <property type="entry name" value="TYR_RECOMBINASE"/>
    <property type="match status" value="1"/>
</dbReference>
<dbReference type="FunCoup" id="W0DTD2">
    <property type="interactions" value="173"/>
</dbReference>
<dbReference type="InterPro" id="IPR011010">
    <property type="entry name" value="DNA_brk_join_enz"/>
</dbReference>
<evidence type="ECO:0000256" key="7">
    <source>
        <dbReference type="ARBA" id="ARBA00022908"/>
    </source>
</evidence>
<dbReference type="PANTHER" id="PTHR30349">
    <property type="entry name" value="PHAGE INTEGRASE-RELATED"/>
    <property type="match status" value="1"/>
</dbReference>
<evidence type="ECO:0000256" key="9">
    <source>
        <dbReference type="ARBA" id="ARBA00023172"/>
    </source>
</evidence>
<dbReference type="HAMAP" id="MF_01807">
    <property type="entry name" value="Recomb_XerD"/>
    <property type="match status" value="1"/>
</dbReference>
<dbReference type="Pfam" id="PF02899">
    <property type="entry name" value="Phage_int_SAM_1"/>
    <property type="match status" value="1"/>
</dbReference>
<dbReference type="InterPro" id="IPR004107">
    <property type="entry name" value="Integrase_SAM-like_N"/>
</dbReference>
<dbReference type="Proteomes" id="UP000005380">
    <property type="component" value="Chromosome"/>
</dbReference>
<feature type="active site" evidence="11">
    <location>
        <position position="249"/>
    </location>
</feature>
<keyword evidence="8 11" id="KW-0238">DNA-binding</keyword>
<dbReference type="Gene3D" id="1.10.150.130">
    <property type="match status" value="1"/>
</dbReference>
<dbReference type="HOGENOM" id="CLU_027562_9_0_6"/>
<keyword evidence="7 11" id="KW-0229">DNA integration</keyword>
<keyword evidence="5 11" id="KW-0132">Cell division</keyword>
<evidence type="ECO:0000256" key="8">
    <source>
        <dbReference type="ARBA" id="ARBA00023125"/>
    </source>
</evidence>
<organism evidence="14 15">
    <name type="scientific">Thiomicrospira aerophila AL3</name>
    <dbReference type="NCBI Taxonomy" id="717772"/>
    <lineage>
        <taxon>Bacteria</taxon>
        <taxon>Pseudomonadati</taxon>
        <taxon>Pseudomonadota</taxon>
        <taxon>Gammaproteobacteria</taxon>
        <taxon>Thiotrichales</taxon>
        <taxon>Piscirickettsiaceae</taxon>
        <taxon>Thiomicrospira</taxon>
    </lineage>
</organism>
<dbReference type="SUPFAM" id="SSF56349">
    <property type="entry name" value="DNA breaking-rejoining enzymes"/>
    <property type="match status" value="1"/>
</dbReference>
<dbReference type="AlphaFoldDB" id="W0DTD2"/>
<dbReference type="PANTHER" id="PTHR30349:SF90">
    <property type="entry name" value="TYROSINE RECOMBINASE XERD"/>
    <property type="match status" value="1"/>
</dbReference>
<comment type="similarity">
    <text evidence="2 11">Belongs to the 'phage' integrase family. XerD subfamily.</text>
</comment>
<feature type="active site" evidence="11">
    <location>
        <position position="272"/>
    </location>
</feature>
<dbReference type="HAMAP" id="MF_01808">
    <property type="entry name" value="Recomb_XerC_XerD"/>
    <property type="match status" value="1"/>
</dbReference>
<dbReference type="GO" id="GO:0006313">
    <property type="term" value="P:DNA transposition"/>
    <property type="evidence" value="ECO:0007669"/>
    <property type="project" value="UniProtKB-UniRule"/>
</dbReference>
<dbReference type="InterPro" id="IPR002104">
    <property type="entry name" value="Integrase_catalytic"/>
</dbReference>
<sequence length="300" mass="33343">MPFDQALAAFMRYLHLAQGLSRATQQAYQRDLRDFVLRTGGETALTSAAWLTWQEADIRQYLAGLSAEAKPQTLARRLAAIKRLYKFALHQAWLSVHPAQQLQAPKRLKAIPKVLSEQNIDALLAAPDVSTALGLRDRAILELMYATGLRVSEVVSLPIAQVDLAAGLLMVVGKGNKQRIIPLGEWAQDWLSQYLARARPGLLKPGAVLDEVFVSRIGRPMTRQTLWHRIHNLAQQAGLTGTLSPHGLRHAFATHLINHGADLRSVQLLLGHSDLSTTQIYTHVAKARLKQLHQQHHPRG</sequence>
<dbReference type="InterPro" id="IPR010998">
    <property type="entry name" value="Integrase_recombinase_N"/>
</dbReference>
<evidence type="ECO:0000256" key="5">
    <source>
        <dbReference type="ARBA" id="ARBA00022618"/>
    </source>
</evidence>
<feature type="active site" evidence="11">
    <location>
        <position position="246"/>
    </location>
</feature>
<feature type="active site" description="O-(3'-phospho-DNA)-tyrosine intermediate" evidence="11">
    <location>
        <position position="281"/>
    </location>
</feature>
<dbReference type="RefSeq" id="WP_006460893.1">
    <property type="nucleotide sequence ID" value="NZ_CP007030.1"/>
</dbReference>
<dbReference type="CDD" id="cd00798">
    <property type="entry name" value="INT_XerDC_C"/>
    <property type="match status" value="1"/>
</dbReference>
<dbReference type="InParanoid" id="W0DTD2"/>
<feature type="domain" description="Tyr recombinase" evidence="12">
    <location>
        <begin position="110"/>
        <end position="294"/>
    </location>
</feature>
<dbReference type="Pfam" id="PF00589">
    <property type="entry name" value="Phage_integrase"/>
    <property type="match status" value="1"/>
</dbReference>
<dbReference type="GO" id="GO:0003677">
    <property type="term" value="F:DNA binding"/>
    <property type="evidence" value="ECO:0007669"/>
    <property type="project" value="UniProtKB-UniRule"/>
</dbReference>
<dbReference type="InterPro" id="IPR023009">
    <property type="entry name" value="Tyrosine_recombinase_XerC/XerD"/>
</dbReference>
<evidence type="ECO:0000256" key="3">
    <source>
        <dbReference type="ARBA" id="ARBA00015810"/>
    </source>
</evidence>
<dbReference type="NCBIfam" id="NF001399">
    <property type="entry name" value="PRK00283.1"/>
    <property type="match status" value="1"/>
</dbReference>
<dbReference type="GO" id="GO:0005737">
    <property type="term" value="C:cytoplasm"/>
    <property type="evidence" value="ECO:0007669"/>
    <property type="project" value="UniProtKB-SubCell"/>
</dbReference>
<proteinExistence type="inferred from homology"/>
<accession>W0DTD2</accession>
<dbReference type="InterPro" id="IPR011932">
    <property type="entry name" value="Recomb_XerD"/>
</dbReference>
<dbReference type="EMBL" id="CP007030">
    <property type="protein sequence ID" value="AHF01870.1"/>
    <property type="molecule type" value="Genomic_DNA"/>
</dbReference>
<dbReference type="InterPro" id="IPR050090">
    <property type="entry name" value="Tyrosine_recombinase_XerCD"/>
</dbReference>
<dbReference type="InterPro" id="IPR013762">
    <property type="entry name" value="Integrase-like_cat_sf"/>
</dbReference>
<evidence type="ECO:0000256" key="6">
    <source>
        <dbReference type="ARBA" id="ARBA00022829"/>
    </source>
</evidence>
<gene>
    <name evidence="11" type="primary">xerD</name>
    <name evidence="14" type="ORF">THIAE_08980</name>
</gene>
<keyword evidence="10 11" id="KW-0131">Cell cycle</keyword>
<keyword evidence="4 11" id="KW-0963">Cytoplasm</keyword>
<comment type="subcellular location">
    <subcellularLocation>
        <location evidence="1 11">Cytoplasm</location>
    </subcellularLocation>
</comment>
<evidence type="ECO:0000256" key="2">
    <source>
        <dbReference type="ARBA" id="ARBA00010450"/>
    </source>
</evidence>
<evidence type="ECO:0000256" key="1">
    <source>
        <dbReference type="ARBA" id="ARBA00004496"/>
    </source>
</evidence>
<reference evidence="14 15" key="1">
    <citation type="submission" date="2013-12" db="EMBL/GenBank/DDBJ databases">
        <authorList>
            <consortium name="DOE Joint Genome Institute"/>
            <person name="Kappler U."/>
            <person name="Huntemann M."/>
            <person name="Han J."/>
            <person name="Chen A."/>
            <person name="Kyrpides N."/>
            <person name="Mavromatis K."/>
            <person name="Markowitz V."/>
            <person name="Palaniappan K."/>
            <person name="Ivanova N."/>
            <person name="Schaumberg A."/>
            <person name="Pati A."/>
            <person name="Liolios K."/>
            <person name="Nordberg H.P."/>
            <person name="Cantor M.N."/>
            <person name="Hua S.X."/>
            <person name="Woyke T."/>
        </authorList>
    </citation>
    <scope>NUCLEOTIDE SEQUENCE [LARGE SCALE GENOMIC DNA]</scope>
    <source>
        <strain evidence="15">AL2</strain>
    </source>
</reference>
<dbReference type="NCBIfam" id="TIGR02225">
    <property type="entry name" value="recomb_XerD"/>
    <property type="match status" value="1"/>
</dbReference>
<evidence type="ECO:0000256" key="10">
    <source>
        <dbReference type="ARBA" id="ARBA00023306"/>
    </source>
</evidence>
<evidence type="ECO:0000259" key="13">
    <source>
        <dbReference type="PROSITE" id="PS51900"/>
    </source>
</evidence>
<feature type="active site" evidence="11">
    <location>
        <position position="174"/>
    </location>
</feature>
<evidence type="ECO:0000313" key="14">
    <source>
        <dbReference type="EMBL" id="AHF01870.1"/>
    </source>
</evidence>
<dbReference type="GO" id="GO:0007059">
    <property type="term" value="P:chromosome segregation"/>
    <property type="evidence" value="ECO:0007669"/>
    <property type="project" value="UniProtKB-UniRule"/>
</dbReference>
<evidence type="ECO:0000256" key="11">
    <source>
        <dbReference type="HAMAP-Rule" id="MF_01807"/>
    </source>
</evidence>